<organism evidence="1 2">
    <name type="scientific">Onychostoma macrolepis</name>
    <dbReference type="NCBI Taxonomy" id="369639"/>
    <lineage>
        <taxon>Eukaryota</taxon>
        <taxon>Metazoa</taxon>
        <taxon>Chordata</taxon>
        <taxon>Craniata</taxon>
        <taxon>Vertebrata</taxon>
        <taxon>Euteleostomi</taxon>
        <taxon>Actinopterygii</taxon>
        <taxon>Neopterygii</taxon>
        <taxon>Teleostei</taxon>
        <taxon>Ostariophysi</taxon>
        <taxon>Cypriniformes</taxon>
        <taxon>Cyprinidae</taxon>
        <taxon>Acrossocheilinae</taxon>
        <taxon>Onychostoma</taxon>
    </lineage>
</organism>
<dbReference type="AlphaFoldDB" id="A0A7J6DA90"/>
<evidence type="ECO:0000313" key="1">
    <source>
        <dbReference type="EMBL" id="KAF4116170.1"/>
    </source>
</evidence>
<protein>
    <submittedName>
        <fullName evidence="1">Uncharacterized protein</fullName>
    </submittedName>
</protein>
<sequence length="171" mass="18667">MNKMDLFIGTKRKPKMSVQNLSEQFSKQPQYQLPFDRCVHGNQLTGVRGHLPGEVQRFGYHDDQCPAARNFDVRGGCRSVAMTTEECPVPLGVSQVGAGLCEDFGPSQGDDIIEEVGPCDDAGSDLSTLVVPFPELAPVVFFCLKQTTCPRNWCIRMVSSPYPLIAGAQGS</sequence>
<evidence type="ECO:0000313" key="2">
    <source>
        <dbReference type="Proteomes" id="UP000579812"/>
    </source>
</evidence>
<comment type="caution">
    <text evidence="1">The sequence shown here is derived from an EMBL/GenBank/DDBJ whole genome shotgun (WGS) entry which is preliminary data.</text>
</comment>
<accession>A0A7J6DA90</accession>
<name>A0A7J6DA90_9TELE</name>
<proteinExistence type="predicted"/>
<gene>
    <name evidence="1" type="ORF">G5714_003659</name>
</gene>
<dbReference type="EMBL" id="JAAMOB010000003">
    <property type="protein sequence ID" value="KAF4116170.1"/>
    <property type="molecule type" value="Genomic_DNA"/>
</dbReference>
<dbReference type="Proteomes" id="UP000579812">
    <property type="component" value="Unassembled WGS sequence"/>
</dbReference>
<keyword evidence="2" id="KW-1185">Reference proteome</keyword>
<reference evidence="1 2" key="1">
    <citation type="submission" date="2020-04" db="EMBL/GenBank/DDBJ databases">
        <title>Chromosome-level genome assembly of a cyprinid fish Onychostoma macrolepis by integration of Nanopore Sequencing, Bionano and Hi-C technology.</title>
        <authorList>
            <person name="Wang D."/>
        </authorList>
    </citation>
    <scope>NUCLEOTIDE SEQUENCE [LARGE SCALE GENOMIC DNA]</scope>
    <source>
        <strain evidence="1">SWU-2019</strain>
        <tissue evidence="1">Muscle</tissue>
    </source>
</reference>